<evidence type="ECO:0000256" key="4">
    <source>
        <dbReference type="PIRNR" id="PIRNR005690"/>
    </source>
</evidence>
<accession>A0A1I0CD82</accession>
<dbReference type="GO" id="GO:0009847">
    <property type="term" value="P:spore germination"/>
    <property type="evidence" value="ECO:0007669"/>
    <property type="project" value="UniProtKB-UniRule"/>
</dbReference>
<evidence type="ECO:0000256" key="3">
    <source>
        <dbReference type="ARBA" id="ARBA00023136"/>
    </source>
</evidence>
<evidence type="ECO:0000256" key="2">
    <source>
        <dbReference type="ARBA" id="ARBA00005278"/>
    </source>
</evidence>
<reference evidence="5 6" key="1">
    <citation type="submission" date="2016-10" db="EMBL/GenBank/DDBJ databases">
        <authorList>
            <person name="de Groot N.N."/>
        </authorList>
    </citation>
    <scope>NUCLEOTIDE SEQUENCE [LARGE SCALE GENOMIC DNA]</scope>
    <source>
        <strain evidence="5 6">IBRC-M 10780</strain>
    </source>
</reference>
<dbReference type="Pfam" id="PF03323">
    <property type="entry name" value="GerA"/>
    <property type="match status" value="1"/>
</dbReference>
<proteinExistence type="inferred from homology"/>
<evidence type="ECO:0000313" key="5">
    <source>
        <dbReference type="EMBL" id="SET16971.1"/>
    </source>
</evidence>
<comment type="similarity">
    <text evidence="2 4">Belongs to the GerABKA family.</text>
</comment>
<protein>
    <submittedName>
        <fullName evidence="5">Spore germination protein</fullName>
    </submittedName>
</protein>
<organism evidence="5 6">
    <name type="scientific">Oceanobacillus limi</name>
    <dbReference type="NCBI Taxonomy" id="930131"/>
    <lineage>
        <taxon>Bacteria</taxon>
        <taxon>Bacillati</taxon>
        <taxon>Bacillota</taxon>
        <taxon>Bacilli</taxon>
        <taxon>Bacillales</taxon>
        <taxon>Bacillaceae</taxon>
        <taxon>Oceanobacillus</taxon>
    </lineage>
</organism>
<keyword evidence="3 4" id="KW-0472">Membrane</keyword>
<dbReference type="InterPro" id="IPR050768">
    <property type="entry name" value="UPF0353/GerABKA_families"/>
</dbReference>
<dbReference type="AlphaFoldDB" id="A0A1I0CD82"/>
<dbReference type="GO" id="GO:0005886">
    <property type="term" value="C:plasma membrane"/>
    <property type="evidence" value="ECO:0007669"/>
    <property type="project" value="UniProtKB-SubCell"/>
</dbReference>
<dbReference type="Proteomes" id="UP000198618">
    <property type="component" value="Unassembled WGS sequence"/>
</dbReference>
<dbReference type="PANTHER" id="PTHR22550">
    <property type="entry name" value="SPORE GERMINATION PROTEIN"/>
    <property type="match status" value="1"/>
</dbReference>
<evidence type="ECO:0000256" key="1">
    <source>
        <dbReference type="ARBA" id="ARBA00004141"/>
    </source>
</evidence>
<keyword evidence="6" id="KW-1185">Reference proteome</keyword>
<dbReference type="PIRSF" id="PIRSF005690">
    <property type="entry name" value="GerBA"/>
    <property type="match status" value="1"/>
</dbReference>
<sequence length="508" mass="56571">MSKRSRFRTRSQKTSEYTVEITTNLDENLQSVKKMLGDPDDLVIREIPVGKTQIKCAVVFISGLVDQDLVENNIIKPIQYNRKTFEMGLLESVNQEVIPLSDVQQVKALDDVSYGILQGNTAVYIDDFDQVLVIGTAGGKSRQIEEPPSERLVRGPRAGFVEQIQTNMSLLRQDLKDPNLRFETHEVGRRTKQKLVVTYMEGIVNPDLIKEINHRLKTIDTDKSLDSGQVEQWIEDSFLSPFPQLMDTERPDRVSSALMQGKFAILVDGTPFVLIAPVTLVDSLQSLEDYNQRWLTSSLFRILRFISAFIAMFLPALYIALVSYHPDLLPTQLVISIAASREGVPFPAVIEAVAMAITFEILHEAGIRLPKLIGSTIGIVGGLVIGESAVSAGIVSPIMVIITALTAIASFTTPQYSVAIAFRAMRFGFMIAAAIFGLYGIILIYIMVNIHLVNLKSIGIPYSTPFAPSFIKDWKDLVFRAPLLMLTGRPKYLMTQDKKSSNKGRSRT</sequence>
<comment type="subcellular location">
    <subcellularLocation>
        <location evidence="4">Cell membrane</location>
    </subcellularLocation>
    <subcellularLocation>
        <location evidence="1">Membrane</location>
        <topology evidence="1">Multi-pass membrane protein</topology>
    </subcellularLocation>
</comment>
<dbReference type="PANTHER" id="PTHR22550:SF5">
    <property type="entry name" value="LEUCINE ZIPPER PROTEIN 4"/>
    <property type="match status" value="1"/>
</dbReference>
<dbReference type="STRING" id="930131.SAMN05216389_106144"/>
<dbReference type="InterPro" id="IPR004995">
    <property type="entry name" value="Spore_Ger"/>
</dbReference>
<dbReference type="OrthoDB" id="9772630at2"/>
<dbReference type="EMBL" id="FOHE01000006">
    <property type="protein sequence ID" value="SET16971.1"/>
    <property type="molecule type" value="Genomic_DNA"/>
</dbReference>
<evidence type="ECO:0000313" key="6">
    <source>
        <dbReference type="Proteomes" id="UP000198618"/>
    </source>
</evidence>
<gene>
    <name evidence="5" type="ORF">SAMN05216389_106144</name>
</gene>
<name>A0A1I0CD82_9BACI</name>
<dbReference type="RefSeq" id="WP_090868820.1">
    <property type="nucleotide sequence ID" value="NZ_FOHE01000006.1"/>
</dbReference>